<protein>
    <recommendedName>
        <fullName evidence="1">FAS1 domain-containing protein</fullName>
    </recommendedName>
</protein>
<gene>
    <name evidence="2" type="ORF">ASPZODRAFT_138219</name>
</gene>
<dbReference type="Pfam" id="PF02469">
    <property type="entry name" value="Fasciclin"/>
    <property type="match status" value="2"/>
</dbReference>
<dbReference type="GeneID" id="34610895"/>
<feature type="domain" description="FAS1" evidence="1">
    <location>
        <begin position="193"/>
        <end position="349"/>
    </location>
</feature>
<dbReference type="VEuPathDB" id="FungiDB:ASPZODRAFT_138219"/>
<dbReference type="PANTHER" id="PTHR10900">
    <property type="entry name" value="PERIOSTIN-RELATED"/>
    <property type="match status" value="1"/>
</dbReference>
<keyword evidence="3" id="KW-1185">Reference proteome</keyword>
<dbReference type="AlphaFoldDB" id="A0A1L9SV81"/>
<dbReference type="SMART" id="SM00554">
    <property type="entry name" value="FAS1"/>
    <property type="match status" value="2"/>
</dbReference>
<feature type="domain" description="FAS1" evidence="1">
    <location>
        <begin position="53"/>
        <end position="190"/>
    </location>
</feature>
<evidence type="ECO:0000259" key="1">
    <source>
        <dbReference type="PROSITE" id="PS50213"/>
    </source>
</evidence>
<dbReference type="PROSITE" id="PS50213">
    <property type="entry name" value="FAS1"/>
    <property type="match status" value="2"/>
</dbReference>
<accession>A0A1L9SV81</accession>
<evidence type="ECO:0000313" key="2">
    <source>
        <dbReference type="EMBL" id="OJJ51098.1"/>
    </source>
</evidence>
<dbReference type="RefSeq" id="XP_022585608.1">
    <property type="nucleotide sequence ID" value="XM_022724430.1"/>
</dbReference>
<reference evidence="3" key="1">
    <citation type="journal article" date="2017" name="Genome Biol.">
        <title>Comparative genomics reveals high biological diversity and specific adaptations in the industrially and medically important fungal genus Aspergillus.</title>
        <authorList>
            <person name="de Vries R.P."/>
            <person name="Riley R."/>
            <person name="Wiebenga A."/>
            <person name="Aguilar-Osorio G."/>
            <person name="Amillis S."/>
            <person name="Uchima C.A."/>
            <person name="Anderluh G."/>
            <person name="Asadollahi M."/>
            <person name="Askin M."/>
            <person name="Barry K."/>
            <person name="Battaglia E."/>
            <person name="Bayram O."/>
            <person name="Benocci T."/>
            <person name="Braus-Stromeyer S.A."/>
            <person name="Caldana C."/>
            <person name="Canovas D."/>
            <person name="Cerqueira G.C."/>
            <person name="Chen F."/>
            <person name="Chen W."/>
            <person name="Choi C."/>
            <person name="Clum A."/>
            <person name="Dos Santos R.A."/>
            <person name="Damasio A.R."/>
            <person name="Diallinas G."/>
            <person name="Emri T."/>
            <person name="Fekete E."/>
            <person name="Flipphi M."/>
            <person name="Freyberg S."/>
            <person name="Gallo A."/>
            <person name="Gournas C."/>
            <person name="Habgood R."/>
            <person name="Hainaut M."/>
            <person name="Harispe M.L."/>
            <person name="Henrissat B."/>
            <person name="Hilden K.S."/>
            <person name="Hope R."/>
            <person name="Hossain A."/>
            <person name="Karabika E."/>
            <person name="Karaffa L."/>
            <person name="Karanyi Z."/>
            <person name="Krasevec N."/>
            <person name="Kuo A."/>
            <person name="Kusch H."/>
            <person name="LaButti K."/>
            <person name="Lagendijk E.L."/>
            <person name="Lapidus A."/>
            <person name="Levasseur A."/>
            <person name="Lindquist E."/>
            <person name="Lipzen A."/>
            <person name="Logrieco A.F."/>
            <person name="MacCabe A."/>
            <person name="Maekelae M.R."/>
            <person name="Malavazi I."/>
            <person name="Melin P."/>
            <person name="Meyer V."/>
            <person name="Mielnichuk N."/>
            <person name="Miskei M."/>
            <person name="Molnar A.P."/>
            <person name="Mule G."/>
            <person name="Ngan C.Y."/>
            <person name="Orejas M."/>
            <person name="Orosz E."/>
            <person name="Ouedraogo J.P."/>
            <person name="Overkamp K.M."/>
            <person name="Park H.-S."/>
            <person name="Perrone G."/>
            <person name="Piumi F."/>
            <person name="Punt P.J."/>
            <person name="Ram A.F."/>
            <person name="Ramon A."/>
            <person name="Rauscher S."/>
            <person name="Record E."/>
            <person name="Riano-Pachon D.M."/>
            <person name="Robert V."/>
            <person name="Roehrig J."/>
            <person name="Ruller R."/>
            <person name="Salamov A."/>
            <person name="Salih N.S."/>
            <person name="Samson R.A."/>
            <person name="Sandor E."/>
            <person name="Sanguinetti M."/>
            <person name="Schuetze T."/>
            <person name="Sepcic K."/>
            <person name="Shelest E."/>
            <person name="Sherlock G."/>
            <person name="Sophianopoulou V."/>
            <person name="Squina F.M."/>
            <person name="Sun H."/>
            <person name="Susca A."/>
            <person name="Todd R.B."/>
            <person name="Tsang A."/>
            <person name="Unkles S.E."/>
            <person name="van de Wiele N."/>
            <person name="van Rossen-Uffink D."/>
            <person name="Oliveira J.V."/>
            <person name="Vesth T.C."/>
            <person name="Visser J."/>
            <person name="Yu J.-H."/>
            <person name="Zhou M."/>
            <person name="Andersen M.R."/>
            <person name="Archer D.B."/>
            <person name="Baker S.E."/>
            <person name="Benoit I."/>
            <person name="Brakhage A.A."/>
            <person name="Braus G.H."/>
            <person name="Fischer R."/>
            <person name="Frisvad J.C."/>
            <person name="Goldman G.H."/>
            <person name="Houbraken J."/>
            <person name="Oakley B."/>
            <person name="Pocsi I."/>
            <person name="Scazzocchio C."/>
            <person name="Seiboth B."/>
            <person name="vanKuyk P.A."/>
            <person name="Wortman J."/>
            <person name="Dyer P.S."/>
            <person name="Grigoriev I.V."/>
        </authorList>
    </citation>
    <scope>NUCLEOTIDE SEQUENCE [LARGE SCALE GENOMIC DNA]</scope>
    <source>
        <strain evidence="3">CBS 506.65</strain>
    </source>
</reference>
<dbReference type="Proteomes" id="UP000184188">
    <property type="component" value="Unassembled WGS sequence"/>
</dbReference>
<evidence type="ECO:0000313" key="3">
    <source>
        <dbReference type="Proteomes" id="UP000184188"/>
    </source>
</evidence>
<dbReference type="InterPro" id="IPR036378">
    <property type="entry name" value="FAS1_dom_sf"/>
</dbReference>
<dbReference type="EMBL" id="KV878336">
    <property type="protein sequence ID" value="OJJ51098.1"/>
    <property type="molecule type" value="Genomic_DNA"/>
</dbReference>
<dbReference type="Gene3D" id="2.30.180.10">
    <property type="entry name" value="FAS1 domain"/>
    <property type="match status" value="2"/>
</dbReference>
<dbReference type="STRING" id="1073090.A0A1L9SV81"/>
<dbReference type="OrthoDB" id="7700931at2759"/>
<dbReference type="InterPro" id="IPR050904">
    <property type="entry name" value="Adhesion/Biosynth-related"/>
</dbReference>
<dbReference type="PANTHER" id="PTHR10900:SF77">
    <property type="entry name" value="FI19380P1"/>
    <property type="match status" value="1"/>
</dbReference>
<sequence length="382" mass="42549">MGKFKRTLFRATRVTALIASVSLAVQFYLTRWHQAAPLLSVFDHEMDGVEQHNGTLWEVLLSKPRLSRCAAIVGDFPQLVAPLNTPNLSLTVFAPTDEAFAREFFHWDSPWFFYIMLASYHIAPGELSREALQRKGTVGTVLNADIFWLFKQRISTQRVESSVMLNYLSTILGPEQAAVNGRLHYVDRVLTLPESTSHVLRSSPEFRTFCKGLTVSEVAVVVNDTSTHVGQTVFAPTNAAFKKLGHQVNRFLFGPGGEAYLKALMEYHVVANHTLFSDVYFHHTQKQQIDLTETDVTWLPTLAPGGFNLSVTIEKHDSQPAIRINNAVTASRPDIVVMDGVIHAVETVLIPPGRQEALDGQPGTMWDGTVDSLVARLQPLIE</sequence>
<organism evidence="2 3">
    <name type="scientific">Penicilliopsis zonata CBS 506.65</name>
    <dbReference type="NCBI Taxonomy" id="1073090"/>
    <lineage>
        <taxon>Eukaryota</taxon>
        <taxon>Fungi</taxon>
        <taxon>Dikarya</taxon>
        <taxon>Ascomycota</taxon>
        <taxon>Pezizomycotina</taxon>
        <taxon>Eurotiomycetes</taxon>
        <taxon>Eurotiomycetidae</taxon>
        <taxon>Eurotiales</taxon>
        <taxon>Aspergillaceae</taxon>
        <taxon>Penicilliopsis</taxon>
    </lineage>
</organism>
<dbReference type="InterPro" id="IPR000782">
    <property type="entry name" value="FAS1_domain"/>
</dbReference>
<dbReference type="SUPFAM" id="SSF82153">
    <property type="entry name" value="FAS1 domain"/>
    <property type="match status" value="2"/>
</dbReference>
<name>A0A1L9SV81_9EURO</name>
<proteinExistence type="predicted"/>